<evidence type="ECO:0000256" key="2">
    <source>
        <dbReference type="ARBA" id="ARBA00012438"/>
    </source>
</evidence>
<dbReference type="InterPro" id="IPR036890">
    <property type="entry name" value="HATPase_C_sf"/>
</dbReference>
<dbReference type="PRINTS" id="PR00344">
    <property type="entry name" value="BCTRLSENSOR"/>
</dbReference>
<dbReference type="EMBL" id="CVRL01000010">
    <property type="protein sequence ID" value="CRL09986.1"/>
    <property type="molecule type" value="Genomic_DNA"/>
</dbReference>
<evidence type="ECO:0000256" key="8">
    <source>
        <dbReference type="SAM" id="MobiDB-lite"/>
    </source>
</evidence>
<dbReference type="InterPro" id="IPR003594">
    <property type="entry name" value="HATPase_dom"/>
</dbReference>
<feature type="compositionally biased region" description="Low complexity" evidence="8">
    <location>
        <begin position="79"/>
        <end position="90"/>
    </location>
</feature>
<evidence type="ECO:0000256" key="4">
    <source>
        <dbReference type="ARBA" id="ARBA00022741"/>
    </source>
</evidence>
<feature type="domain" description="Histidine kinase/HSP90-like ATPase" evidence="9">
    <location>
        <begin position="4"/>
        <end position="75"/>
    </location>
</feature>
<evidence type="ECO:0000256" key="6">
    <source>
        <dbReference type="ARBA" id="ARBA00022840"/>
    </source>
</evidence>
<organism evidence="10 11">
    <name type="scientific">Phaeobacter italicus</name>
    <dbReference type="NCBI Taxonomy" id="481446"/>
    <lineage>
        <taxon>Bacteria</taxon>
        <taxon>Pseudomonadati</taxon>
        <taxon>Pseudomonadota</taxon>
        <taxon>Alphaproteobacteria</taxon>
        <taxon>Rhodobacterales</taxon>
        <taxon>Roseobacteraceae</taxon>
        <taxon>Phaeobacter</taxon>
    </lineage>
</organism>
<protein>
    <recommendedName>
        <fullName evidence="2">histidine kinase</fullName>
        <ecNumber evidence="2">2.7.13.3</ecNumber>
    </recommendedName>
</protein>
<dbReference type="PANTHER" id="PTHR43065">
    <property type="entry name" value="SENSOR HISTIDINE KINASE"/>
    <property type="match status" value="1"/>
</dbReference>
<reference evidence="11" key="1">
    <citation type="submission" date="2015-05" db="EMBL/GenBank/DDBJ databases">
        <authorList>
            <person name="Rodrigo-Torres Lidia"/>
            <person name="Arahal R.David."/>
        </authorList>
    </citation>
    <scope>NUCLEOTIDE SEQUENCE [LARGE SCALE GENOMIC DNA]</scope>
    <source>
        <strain evidence="11">CECT 7321</strain>
    </source>
</reference>
<name>A0A0H5CYM0_9RHOB</name>
<dbReference type="Proteomes" id="UP000043764">
    <property type="component" value="Unassembled WGS sequence"/>
</dbReference>
<dbReference type="GO" id="GO:0004673">
    <property type="term" value="F:protein histidine kinase activity"/>
    <property type="evidence" value="ECO:0007669"/>
    <property type="project" value="UniProtKB-EC"/>
</dbReference>
<dbReference type="EC" id="2.7.13.3" evidence="2"/>
<gene>
    <name evidence="10" type="primary">dctB_1</name>
    <name evidence="10" type="ORF">NIT7321_00823</name>
</gene>
<keyword evidence="5" id="KW-0418">Kinase</keyword>
<dbReference type="GO" id="GO:0005524">
    <property type="term" value="F:ATP binding"/>
    <property type="evidence" value="ECO:0007669"/>
    <property type="project" value="UniProtKB-KW"/>
</dbReference>
<dbReference type="Pfam" id="PF02518">
    <property type="entry name" value="HATPase_c"/>
    <property type="match status" value="1"/>
</dbReference>
<accession>A0A0H5CYM0</accession>
<dbReference type="Gene3D" id="3.30.565.10">
    <property type="entry name" value="Histidine kinase-like ATPase, C-terminal domain"/>
    <property type="match status" value="1"/>
</dbReference>
<proteinExistence type="predicted"/>
<dbReference type="InterPro" id="IPR004358">
    <property type="entry name" value="Sig_transdc_His_kin-like_C"/>
</dbReference>
<dbReference type="PANTHER" id="PTHR43065:SF46">
    <property type="entry name" value="C4-DICARBOXYLATE TRANSPORT SENSOR PROTEIN DCTB"/>
    <property type="match status" value="1"/>
</dbReference>
<comment type="catalytic activity">
    <reaction evidence="1">
        <text>ATP + protein L-histidine = ADP + protein N-phospho-L-histidine.</text>
        <dbReference type="EC" id="2.7.13.3"/>
    </reaction>
</comment>
<keyword evidence="11" id="KW-1185">Reference proteome</keyword>
<dbReference type="GO" id="GO:0000160">
    <property type="term" value="P:phosphorelay signal transduction system"/>
    <property type="evidence" value="ECO:0007669"/>
    <property type="project" value="UniProtKB-KW"/>
</dbReference>
<evidence type="ECO:0000256" key="3">
    <source>
        <dbReference type="ARBA" id="ARBA00022679"/>
    </source>
</evidence>
<dbReference type="STRING" id="481446.NIT7645_03162"/>
<evidence type="ECO:0000259" key="9">
    <source>
        <dbReference type="Pfam" id="PF02518"/>
    </source>
</evidence>
<dbReference type="SUPFAM" id="SSF55874">
    <property type="entry name" value="ATPase domain of HSP90 chaperone/DNA topoisomerase II/histidine kinase"/>
    <property type="match status" value="1"/>
</dbReference>
<keyword evidence="3 10" id="KW-0808">Transferase</keyword>
<evidence type="ECO:0000256" key="1">
    <source>
        <dbReference type="ARBA" id="ARBA00000085"/>
    </source>
</evidence>
<feature type="compositionally biased region" description="Basic and acidic residues" evidence="8">
    <location>
        <begin position="91"/>
        <end position="103"/>
    </location>
</feature>
<sequence length="103" mass="11027">MDAGGRLAVTVRDIGPGLKEPEKIFEPFYSTKAVGGADGMGLGLSISYGLVQSFGGHIRGTNTGTGAEFTVELDRWRDQAQTATGQQAEQQAERRAKQRDELA</sequence>
<dbReference type="AlphaFoldDB" id="A0A0H5CYM0"/>
<evidence type="ECO:0000313" key="10">
    <source>
        <dbReference type="EMBL" id="CRL09986.1"/>
    </source>
</evidence>
<evidence type="ECO:0000313" key="11">
    <source>
        <dbReference type="Proteomes" id="UP000043764"/>
    </source>
</evidence>
<evidence type="ECO:0000256" key="5">
    <source>
        <dbReference type="ARBA" id="ARBA00022777"/>
    </source>
</evidence>
<keyword evidence="4" id="KW-0547">Nucleotide-binding</keyword>
<keyword evidence="7" id="KW-0902">Two-component regulatory system</keyword>
<keyword evidence="6" id="KW-0067">ATP-binding</keyword>
<feature type="region of interest" description="Disordered" evidence="8">
    <location>
        <begin position="77"/>
        <end position="103"/>
    </location>
</feature>
<evidence type="ECO:0000256" key="7">
    <source>
        <dbReference type="ARBA" id="ARBA00023012"/>
    </source>
</evidence>